<keyword evidence="1" id="KW-0812">Transmembrane</keyword>
<name>A0A9D1NK42_9BACT</name>
<dbReference type="EMBL" id="DVOG01000064">
    <property type="protein sequence ID" value="HIV03982.1"/>
    <property type="molecule type" value="Genomic_DNA"/>
</dbReference>
<evidence type="ECO:0000256" key="2">
    <source>
        <dbReference type="SAM" id="SignalP"/>
    </source>
</evidence>
<evidence type="ECO:0000313" key="3">
    <source>
        <dbReference type="EMBL" id="HIV03982.1"/>
    </source>
</evidence>
<evidence type="ECO:0008006" key="5">
    <source>
        <dbReference type="Google" id="ProtNLM"/>
    </source>
</evidence>
<reference evidence="3" key="1">
    <citation type="submission" date="2020-10" db="EMBL/GenBank/DDBJ databases">
        <authorList>
            <person name="Gilroy R."/>
        </authorList>
    </citation>
    <scope>NUCLEOTIDE SEQUENCE</scope>
    <source>
        <strain evidence="3">10669</strain>
    </source>
</reference>
<keyword evidence="2" id="KW-0732">Signal</keyword>
<evidence type="ECO:0000313" key="4">
    <source>
        <dbReference type="Proteomes" id="UP000886812"/>
    </source>
</evidence>
<accession>A0A9D1NK42</accession>
<sequence>MLKKISISMFALSALSSSVFAQEADLPYTATADGKTLTFREDHNAAGGHDYYNYTYTNEVGETLNDLTIEATKPDSVFWIGFGITNLGTISGTSSITANGVDGFTLTNNGTISGTLTLKGENGALPYLQVGAGTVFSAGTSIVLAGGVVTFDNTDASVVWNVTEETLGTALFSGSGYITRFSNLSLTLNFDSVATMNKAASLKLFADDASFKTKPNDGATVVADLDEVAIQIDGSATGYTGSFSSDKGGFVIPEPSAFGLIAGAFALALAASRRRRNA</sequence>
<comment type="caution">
    <text evidence="3">The sequence shown here is derived from an EMBL/GenBank/DDBJ whole genome shotgun (WGS) entry which is preliminary data.</text>
</comment>
<protein>
    <recommendedName>
        <fullName evidence="5">PEP-CTERM sorting domain-containing protein</fullName>
    </recommendedName>
</protein>
<evidence type="ECO:0000256" key="1">
    <source>
        <dbReference type="SAM" id="Phobius"/>
    </source>
</evidence>
<dbReference type="AlphaFoldDB" id="A0A9D1NK42"/>
<feature type="transmembrane region" description="Helical" evidence="1">
    <location>
        <begin position="255"/>
        <end position="272"/>
    </location>
</feature>
<organism evidence="3 4">
    <name type="scientific">Candidatus Spyradosoma merdigallinarum</name>
    <dbReference type="NCBI Taxonomy" id="2840950"/>
    <lineage>
        <taxon>Bacteria</taxon>
        <taxon>Pseudomonadati</taxon>
        <taxon>Verrucomicrobiota</taxon>
        <taxon>Opitutia</taxon>
        <taxon>Opitutia incertae sedis</taxon>
        <taxon>Candidatus Spyradosoma</taxon>
    </lineage>
</organism>
<feature type="chain" id="PRO_5038451929" description="PEP-CTERM sorting domain-containing protein" evidence="2">
    <location>
        <begin position="22"/>
        <end position="278"/>
    </location>
</feature>
<dbReference type="Proteomes" id="UP000886812">
    <property type="component" value="Unassembled WGS sequence"/>
</dbReference>
<reference evidence="3" key="2">
    <citation type="journal article" date="2021" name="PeerJ">
        <title>Extensive microbial diversity within the chicken gut microbiome revealed by metagenomics and culture.</title>
        <authorList>
            <person name="Gilroy R."/>
            <person name="Ravi A."/>
            <person name="Getino M."/>
            <person name="Pursley I."/>
            <person name="Horton D.L."/>
            <person name="Alikhan N.F."/>
            <person name="Baker D."/>
            <person name="Gharbi K."/>
            <person name="Hall N."/>
            <person name="Watson M."/>
            <person name="Adriaenssens E.M."/>
            <person name="Foster-Nyarko E."/>
            <person name="Jarju S."/>
            <person name="Secka A."/>
            <person name="Antonio M."/>
            <person name="Oren A."/>
            <person name="Chaudhuri R.R."/>
            <person name="La Ragione R."/>
            <person name="Hildebrand F."/>
            <person name="Pallen M.J."/>
        </authorList>
    </citation>
    <scope>NUCLEOTIDE SEQUENCE</scope>
    <source>
        <strain evidence="3">10669</strain>
    </source>
</reference>
<feature type="signal peptide" evidence="2">
    <location>
        <begin position="1"/>
        <end position="21"/>
    </location>
</feature>
<keyword evidence="1" id="KW-1133">Transmembrane helix</keyword>
<gene>
    <name evidence="3" type="ORF">IAC75_02390</name>
</gene>
<keyword evidence="1" id="KW-0472">Membrane</keyword>
<proteinExistence type="predicted"/>